<gene>
    <name evidence="9" type="primary">xkr9</name>
    <name evidence="9" type="ORF">G4P62_008261</name>
</gene>
<feature type="transmembrane region" description="Helical" evidence="7">
    <location>
        <begin position="305"/>
        <end position="330"/>
    </location>
</feature>
<feature type="transmembrane region" description="Helical" evidence="7">
    <location>
        <begin position="89"/>
        <end position="105"/>
    </location>
</feature>
<proteinExistence type="inferred from homology"/>
<comment type="similarity">
    <text evidence="2 7">Belongs to the XK family.</text>
</comment>
<dbReference type="PANTHER" id="PTHR16024:SF13">
    <property type="entry name" value="XK-RELATED PROTEIN 9"/>
    <property type="match status" value="1"/>
</dbReference>
<evidence type="ECO:0000256" key="1">
    <source>
        <dbReference type="ARBA" id="ARBA00004651"/>
    </source>
</evidence>
<evidence type="ECO:0000313" key="10">
    <source>
        <dbReference type="Proteomes" id="UP000822369"/>
    </source>
</evidence>
<dbReference type="OrthoDB" id="8190653at2759"/>
<evidence type="ECO:0000256" key="7">
    <source>
        <dbReference type="RuleBase" id="RU910716"/>
    </source>
</evidence>
<evidence type="ECO:0000256" key="3">
    <source>
        <dbReference type="ARBA" id="ARBA00022475"/>
    </source>
</evidence>
<evidence type="ECO:0000256" key="8">
    <source>
        <dbReference type="SAM" id="MobiDB-lite"/>
    </source>
</evidence>
<dbReference type="InterPro" id="IPR050895">
    <property type="entry name" value="XK-related_scramblase"/>
</dbReference>
<dbReference type="InterPro" id="IPR018629">
    <property type="entry name" value="XK-rel"/>
</dbReference>
<keyword evidence="6 7" id="KW-0472">Membrane</keyword>
<reference evidence="9" key="1">
    <citation type="submission" date="2020-03" db="EMBL/GenBank/DDBJ databases">
        <title>Intra-Species Differences in Population Size shape Life History and Genome Evolution.</title>
        <authorList>
            <person name="Willemsen D."/>
            <person name="Cui R."/>
            <person name="Valenzano D.R."/>
        </authorList>
    </citation>
    <scope>NUCLEOTIDE SEQUENCE</scope>
    <source>
        <strain evidence="9">GRZ</strain>
        <tissue evidence="9">Whole</tissue>
    </source>
</reference>
<dbReference type="GeneID" id="107382910"/>
<comment type="caution">
    <text evidence="9">The sequence shown here is derived from an EMBL/GenBank/DDBJ whole genome shotgun (WGS) entry which is preliminary data.</text>
</comment>
<feature type="region of interest" description="Disordered" evidence="8">
    <location>
        <begin position="340"/>
        <end position="366"/>
    </location>
</feature>
<organism evidence="9 10">
    <name type="scientific">Nothobranchius furzeri</name>
    <name type="common">Turquoise killifish</name>
    <dbReference type="NCBI Taxonomy" id="105023"/>
    <lineage>
        <taxon>Eukaryota</taxon>
        <taxon>Metazoa</taxon>
        <taxon>Chordata</taxon>
        <taxon>Craniata</taxon>
        <taxon>Vertebrata</taxon>
        <taxon>Euteleostomi</taxon>
        <taxon>Actinopterygii</taxon>
        <taxon>Neopterygii</taxon>
        <taxon>Teleostei</taxon>
        <taxon>Neoteleostei</taxon>
        <taxon>Acanthomorphata</taxon>
        <taxon>Ovalentaria</taxon>
        <taxon>Atherinomorphae</taxon>
        <taxon>Cyprinodontiformes</taxon>
        <taxon>Nothobranchiidae</taxon>
        <taxon>Nothobranchius</taxon>
    </lineage>
</organism>
<feature type="transmembrane region" description="Helical" evidence="7">
    <location>
        <begin position="20"/>
        <end position="38"/>
    </location>
</feature>
<evidence type="ECO:0000256" key="4">
    <source>
        <dbReference type="ARBA" id="ARBA00022692"/>
    </source>
</evidence>
<evidence type="ECO:0000256" key="6">
    <source>
        <dbReference type="ARBA" id="ARBA00023136"/>
    </source>
</evidence>
<comment type="subcellular location">
    <subcellularLocation>
        <location evidence="1">Cell membrane</location>
        <topology evidence="1">Multi-pass membrane protein</topology>
    </subcellularLocation>
    <subcellularLocation>
        <location evidence="7">Membrane</location>
        <topology evidence="7">Multi-pass membrane protein</topology>
    </subcellularLocation>
</comment>
<feature type="compositionally biased region" description="Polar residues" evidence="8">
    <location>
        <begin position="340"/>
        <end position="349"/>
    </location>
</feature>
<dbReference type="GO" id="GO:0005886">
    <property type="term" value="C:plasma membrane"/>
    <property type="evidence" value="ECO:0007669"/>
    <property type="project" value="UniProtKB-SubCell"/>
</dbReference>
<evidence type="ECO:0000256" key="5">
    <source>
        <dbReference type="ARBA" id="ARBA00022989"/>
    </source>
</evidence>
<feature type="transmembrane region" description="Helical" evidence="7">
    <location>
        <begin position="219"/>
        <end position="239"/>
    </location>
</feature>
<dbReference type="EMBL" id="JAAVVJ010000010">
    <property type="protein sequence ID" value="KAF7213940.1"/>
    <property type="molecule type" value="Genomic_DNA"/>
</dbReference>
<evidence type="ECO:0000313" key="9">
    <source>
        <dbReference type="EMBL" id="KAF7213940.1"/>
    </source>
</evidence>
<dbReference type="AlphaFoldDB" id="A0A9D3BND6"/>
<name>A0A9D3BND6_NOTFU</name>
<dbReference type="PANTHER" id="PTHR16024">
    <property type="entry name" value="XK-RELATED PROTEIN"/>
    <property type="match status" value="1"/>
</dbReference>
<dbReference type="Pfam" id="PF09815">
    <property type="entry name" value="XK-related"/>
    <property type="match status" value="1"/>
</dbReference>
<feature type="transmembrane region" description="Helical" evidence="7">
    <location>
        <begin position="50"/>
        <end position="69"/>
    </location>
</feature>
<sequence length="377" mass="43485">MQPSDVVFSKRRWLLNAGGLAFYVLDICTDVALAVQYFEQKQYVWSGMTVMFVMAAVVVTQIFSCAWYWEDKDENNQTALDMSKRKIAVLHVFVLGINMRYYYLLKEGFSVCWKTKQAAAANIHHKLFWMATDLSMLKLFETFLESAPQLLLQLYIRGYNEWPLLQTWSLVDYWHCLRKSLPNVKDKSSRLPTAVYLIYKVCTITSIILSYSLYVTLSIYSTVGITIIWLLGTTWVHLLQTNFCSSRCLELLYRAVVGVILIFSFFNAKGKNTKEVMVVYYVFYSLVCVTAPLLLAFLKPEMRTAVFLWTVGGLIYGGLLFGLLSLHMYYRFLHPPTSNANEENGLSNQSRDDEADEVDGPRQETITNKRLKTFLQP</sequence>
<dbReference type="CTD" id="389668"/>
<feature type="transmembrane region" description="Helical" evidence="7">
    <location>
        <begin position="280"/>
        <end position="298"/>
    </location>
</feature>
<feature type="transmembrane region" description="Helical" evidence="7">
    <location>
        <begin position="251"/>
        <end position="268"/>
    </location>
</feature>
<protein>
    <recommendedName>
        <fullName evidence="7">XK-related protein</fullName>
    </recommendedName>
</protein>
<keyword evidence="5 7" id="KW-1133">Transmembrane helix</keyword>
<evidence type="ECO:0000256" key="2">
    <source>
        <dbReference type="ARBA" id="ARBA00008789"/>
    </source>
</evidence>
<dbReference type="RefSeq" id="XP_015810748.3">
    <property type="nucleotide sequence ID" value="XM_015955262.3"/>
</dbReference>
<dbReference type="Proteomes" id="UP000822369">
    <property type="component" value="Chromosome 10"/>
</dbReference>
<accession>A0A9D3BND6</accession>
<keyword evidence="4 7" id="KW-0812">Transmembrane</keyword>
<keyword evidence="3" id="KW-1003">Cell membrane</keyword>